<evidence type="ECO:0000256" key="3">
    <source>
        <dbReference type="ARBA" id="ARBA00023125"/>
    </source>
</evidence>
<dbReference type="PROSITE" id="PS51078">
    <property type="entry name" value="ICLR_ED"/>
    <property type="match status" value="1"/>
</dbReference>
<evidence type="ECO:0000256" key="4">
    <source>
        <dbReference type="ARBA" id="ARBA00023163"/>
    </source>
</evidence>
<protein>
    <recommendedName>
        <fullName evidence="6">Glycerol operon regulatory protein</fullName>
    </recommendedName>
</protein>
<feature type="domain" description="IclR-ED" evidence="8">
    <location>
        <begin position="79"/>
        <end position="259"/>
    </location>
</feature>
<dbReference type="InterPro" id="IPR050707">
    <property type="entry name" value="HTH_MetabolicPath_Reg"/>
</dbReference>
<dbReference type="InterPro" id="IPR036390">
    <property type="entry name" value="WH_DNA-bd_sf"/>
</dbReference>
<keyword evidence="3" id="KW-0238">DNA-binding</keyword>
<dbReference type="Proteomes" id="UP000503011">
    <property type="component" value="Chromosome"/>
</dbReference>
<feature type="domain" description="HTH iclR-type" evidence="7">
    <location>
        <begin position="17"/>
        <end position="78"/>
    </location>
</feature>
<evidence type="ECO:0000256" key="2">
    <source>
        <dbReference type="ARBA" id="ARBA00023015"/>
    </source>
</evidence>
<dbReference type="KEGG" id="psuu:Psuf_068180"/>
<dbReference type="Pfam" id="PF09339">
    <property type="entry name" value="HTH_IclR"/>
    <property type="match status" value="1"/>
</dbReference>
<dbReference type="Pfam" id="PF01614">
    <property type="entry name" value="IclR_C"/>
    <property type="match status" value="1"/>
</dbReference>
<evidence type="ECO:0000313" key="9">
    <source>
        <dbReference type="EMBL" id="BCB89505.1"/>
    </source>
</evidence>
<proteinExistence type="predicted"/>
<dbReference type="Gene3D" id="3.30.450.40">
    <property type="match status" value="1"/>
</dbReference>
<dbReference type="RefSeq" id="WP_197946092.1">
    <property type="nucleotide sequence ID" value="NZ_AP022871.1"/>
</dbReference>
<reference evidence="9 10" key="2">
    <citation type="submission" date="2020-03" db="EMBL/GenBank/DDBJ databases">
        <authorList>
            <person name="Ichikawa N."/>
            <person name="Kimura A."/>
            <person name="Kitahashi Y."/>
            <person name="Uohara A."/>
        </authorList>
    </citation>
    <scope>NUCLEOTIDE SEQUENCE [LARGE SCALE GENOMIC DNA]</scope>
    <source>
        <strain evidence="9 10">NBRC 105367</strain>
    </source>
</reference>
<dbReference type="SUPFAM" id="SSF46785">
    <property type="entry name" value="Winged helix' DNA-binding domain"/>
    <property type="match status" value="1"/>
</dbReference>
<evidence type="ECO:0000259" key="8">
    <source>
        <dbReference type="PROSITE" id="PS51078"/>
    </source>
</evidence>
<dbReference type="SMART" id="SM00346">
    <property type="entry name" value="HTH_ICLR"/>
    <property type="match status" value="1"/>
</dbReference>
<sequence length="259" mass="27187">MTTEVSTTGRPAVDGGLHSVLAALDVLDCFTDADELGVTDIARRIGVAKSTAHRLLTTLCARGMAEKNEETGRYRLGMKLHELGSLALQRNRVHQTALPLLQELHHLTGGTVHLGVPDGGQVIYLERLVSPTAAPAFARIGRRLPGQCTSSGKAMAAFDRRIAAAQARAGFTPLTTASISSSQGYASSLAQTRRQGFAVSIDEVALGLASVAAPVLAHDGSAWAAISVVGGSKQLRGDLDRPARLVRLAAQRLAWALGI</sequence>
<organism evidence="9 10">
    <name type="scientific">Phytohabitans suffuscus</name>
    <dbReference type="NCBI Taxonomy" id="624315"/>
    <lineage>
        <taxon>Bacteria</taxon>
        <taxon>Bacillati</taxon>
        <taxon>Actinomycetota</taxon>
        <taxon>Actinomycetes</taxon>
        <taxon>Micromonosporales</taxon>
        <taxon>Micromonosporaceae</taxon>
    </lineage>
</organism>
<dbReference type="InterPro" id="IPR029016">
    <property type="entry name" value="GAF-like_dom_sf"/>
</dbReference>
<evidence type="ECO:0000313" key="10">
    <source>
        <dbReference type="Proteomes" id="UP000503011"/>
    </source>
</evidence>
<dbReference type="GO" id="GO:0003677">
    <property type="term" value="F:DNA binding"/>
    <property type="evidence" value="ECO:0007669"/>
    <property type="project" value="UniProtKB-KW"/>
</dbReference>
<keyword evidence="1" id="KW-0319">Glycerol metabolism</keyword>
<dbReference type="AlphaFoldDB" id="A0A6F8YTJ8"/>
<dbReference type="InterPro" id="IPR014757">
    <property type="entry name" value="Tscrpt_reg_IclR_C"/>
</dbReference>
<evidence type="ECO:0000256" key="5">
    <source>
        <dbReference type="ARBA" id="ARBA00058938"/>
    </source>
</evidence>
<dbReference type="GO" id="GO:0006071">
    <property type="term" value="P:glycerol metabolic process"/>
    <property type="evidence" value="ECO:0007669"/>
    <property type="project" value="UniProtKB-KW"/>
</dbReference>
<accession>A0A6F8YTJ8</accession>
<comment type="function">
    <text evidence="5">May be an activator protein for the gylABX operon.</text>
</comment>
<dbReference type="Gene3D" id="1.10.10.10">
    <property type="entry name" value="Winged helix-like DNA-binding domain superfamily/Winged helix DNA-binding domain"/>
    <property type="match status" value="1"/>
</dbReference>
<keyword evidence="2" id="KW-0805">Transcription regulation</keyword>
<dbReference type="PANTHER" id="PTHR30136">
    <property type="entry name" value="HELIX-TURN-HELIX TRANSCRIPTIONAL REGULATOR, ICLR FAMILY"/>
    <property type="match status" value="1"/>
</dbReference>
<dbReference type="PROSITE" id="PS51077">
    <property type="entry name" value="HTH_ICLR"/>
    <property type="match status" value="1"/>
</dbReference>
<dbReference type="GO" id="GO:0003700">
    <property type="term" value="F:DNA-binding transcription factor activity"/>
    <property type="evidence" value="ECO:0007669"/>
    <property type="project" value="TreeGrafter"/>
</dbReference>
<evidence type="ECO:0000256" key="6">
    <source>
        <dbReference type="ARBA" id="ARBA00070406"/>
    </source>
</evidence>
<reference evidence="9 10" key="1">
    <citation type="submission" date="2020-03" db="EMBL/GenBank/DDBJ databases">
        <title>Whole genome shotgun sequence of Phytohabitans suffuscus NBRC 105367.</title>
        <authorList>
            <person name="Komaki H."/>
            <person name="Tamura T."/>
        </authorList>
    </citation>
    <scope>NUCLEOTIDE SEQUENCE [LARGE SCALE GENOMIC DNA]</scope>
    <source>
        <strain evidence="9 10">NBRC 105367</strain>
    </source>
</reference>
<dbReference type="InterPro" id="IPR005471">
    <property type="entry name" value="Tscrpt_reg_IclR_N"/>
</dbReference>
<name>A0A6F8YTJ8_9ACTN</name>
<gene>
    <name evidence="9" type="primary">yagI</name>
    <name evidence="9" type="ORF">Psuf_068180</name>
</gene>
<dbReference type="SUPFAM" id="SSF55781">
    <property type="entry name" value="GAF domain-like"/>
    <property type="match status" value="1"/>
</dbReference>
<keyword evidence="4" id="KW-0804">Transcription</keyword>
<dbReference type="EMBL" id="AP022871">
    <property type="protein sequence ID" value="BCB89505.1"/>
    <property type="molecule type" value="Genomic_DNA"/>
</dbReference>
<evidence type="ECO:0000259" key="7">
    <source>
        <dbReference type="PROSITE" id="PS51077"/>
    </source>
</evidence>
<dbReference type="PANTHER" id="PTHR30136:SF24">
    <property type="entry name" value="HTH-TYPE TRANSCRIPTIONAL REPRESSOR ALLR"/>
    <property type="match status" value="1"/>
</dbReference>
<dbReference type="GO" id="GO:0045892">
    <property type="term" value="P:negative regulation of DNA-templated transcription"/>
    <property type="evidence" value="ECO:0007669"/>
    <property type="project" value="TreeGrafter"/>
</dbReference>
<keyword evidence="10" id="KW-1185">Reference proteome</keyword>
<evidence type="ECO:0000256" key="1">
    <source>
        <dbReference type="ARBA" id="ARBA00022798"/>
    </source>
</evidence>
<dbReference type="InterPro" id="IPR036388">
    <property type="entry name" value="WH-like_DNA-bd_sf"/>
</dbReference>
<dbReference type="FunFam" id="1.10.10.10:FF:000056">
    <property type="entry name" value="IclR family transcriptional regulator"/>
    <property type="match status" value="1"/>
</dbReference>